<comment type="caution">
    <text evidence="3">The sequence shown here is derived from an EMBL/GenBank/DDBJ whole genome shotgun (WGS) entry which is preliminary data.</text>
</comment>
<dbReference type="AlphaFoldDB" id="A0A929RW41"/>
<evidence type="ECO:0000256" key="2">
    <source>
        <dbReference type="SAM" id="Phobius"/>
    </source>
</evidence>
<feature type="transmembrane region" description="Helical" evidence="2">
    <location>
        <begin position="105"/>
        <end position="122"/>
    </location>
</feature>
<protein>
    <recommendedName>
        <fullName evidence="5">Pyruvate ferredoxin oxidoreductase</fullName>
    </recommendedName>
</protein>
<proteinExistence type="predicted"/>
<reference evidence="3" key="1">
    <citation type="submission" date="2020-04" db="EMBL/GenBank/DDBJ databases">
        <title>Deep metagenomics examines the oral microbiome during advanced dental caries in children, revealing novel taxa and co-occurrences with host molecules.</title>
        <authorList>
            <person name="Baker J.L."/>
            <person name="Morton J.T."/>
            <person name="Dinis M."/>
            <person name="Alvarez R."/>
            <person name="Tran N.C."/>
            <person name="Knight R."/>
            <person name="Edlund A."/>
        </authorList>
    </citation>
    <scope>NUCLEOTIDE SEQUENCE</scope>
    <source>
        <strain evidence="3">JCVI_34_bin.1</strain>
    </source>
</reference>
<gene>
    <name evidence="3" type="ORF">HXK21_04930</name>
</gene>
<evidence type="ECO:0008006" key="5">
    <source>
        <dbReference type="Google" id="ProtNLM"/>
    </source>
</evidence>
<evidence type="ECO:0000313" key="4">
    <source>
        <dbReference type="Proteomes" id="UP000704068"/>
    </source>
</evidence>
<accession>A0A929RW41</accession>
<feature type="region of interest" description="Disordered" evidence="1">
    <location>
        <begin position="164"/>
        <end position="186"/>
    </location>
</feature>
<name>A0A929RW41_9BACT</name>
<sequence>MDYKYIEQLLERYWEAQTTEAEEAILKTFFAQPDVPAALERYRPLFAYEEAQQSVGLGADFDERLLKLIAAPNKADEPMQQMQKTSPTLRVKAHRVNGGISFRPFFQAAAAVAIVVLVGIGAQKSFNRDKEAWDYNPNNYSDTYNNPAQAYHVVESGLNMFQRTASADSTKEQSPEVEKDPIVNEE</sequence>
<organism evidence="3 4">
    <name type="scientific">Alloprevotella tannerae</name>
    <dbReference type="NCBI Taxonomy" id="76122"/>
    <lineage>
        <taxon>Bacteria</taxon>
        <taxon>Pseudomonadati</taxon>
        <taxon>Bacteroidota</taxon>
        <taxon>Bacteroidia</taxon>
        <taxon>Bacteroidales</taxon>
        <taxon>Prevotellaceae</taxon>
        <taxon>Alloprevotella</taxon>
    </lineage>
</organism>
<keyword evidence="2" id="KW-0812">Transmembrane</keyword>
<evidence type="ECO:0000256" key="1">
    <source>
        <dbReference type="SAM" id="MobiDB-lite"/>
    </source>
</evidence>
<dbReference type="RefSeq" id="WP_303763732.1">
    <property type="nucleotide sequence ID" value="NZ_JABZGR010000011.1"/>
</dbReference>
<dbReference type="Proteomes" id="UP000704068">
    <property type="component" value="Unassembled WGS sequence"/>
</dbReference>
<evidence type="ECO:0000313" key="3">
    <source>
        <dbReference type="EMBL" id="MBF0970367.1"/>
    </source>
</evidence>
<dbReference type="EMBL" id="JABZGR010000011">
    <property type="protein sequence ID" value="MBF0970367.1"/>
    <property type="molecule type" value="Genomic_DNA"/>
</dbReference>
<feature type="compositionally biased region" description="Basic and acidic residues" evidence="1">
    <location>
        <begin position="169"/>
        <end position="186"/>
    </location>
</feature>
<keyword evidence="2" id="KW-1133">Transmembrane helix</keyword>
<keyword evidence="2" id="KW-0472">Membrane</keyword>